<evidence type="ECO:0000259" key="3">
    <source>
        <dbReference type="PROSITE" id="PS50076"/>
    </source>
</evidence>
<feature type="compositionally biased region" description="Low complexity" evidence="1">
    <location>
        <begin position="171"/>
        <end position="181"/>
    </location>
</feature>
<dbReference type="InterPro" id="IPR052763">
    <property type="entry name" value="DnaJ_C4"/>
</dbReference>
<dbReference type="InterPro" id="IPR001623">
    <property type="entry name" value="DnaJ_domain"/>
</dbReference>
<feature type="transmembrane region" description="Helical" evidence="2">
    <location>
        <begin position="117"/>
        <end position="139"/>
    </location>
</feature>
<evidence type="ECO:0000313" key="5">
    <source>
        <dbReference type="Proteomes" id="UP000249794"/>
    </source>
</evidence>
<dbReference type="PRINTS" id="PR00625">
    <property type="entry name" value="JDOMAIN"/>
</dbReference>
<dbReference type="InterPro" id="IPR036869">
    <property type="entry name" value="J_dom_sf"/>
</dbReference>
<evidence type="ECO:0000256" key="1">
    <source>
        <dbReference type="SAM" id="MobiDB-lite"/>
    </source>
</evidence>
<name>A0A2W4WG65_9CYAN</name>
<dbReference type="Proteomes" id="UP000249794">
    <property type="component" value="Unassembled WGS sequence"/>
</dbReference>
<dbReference type="CDD" id="cd06257">
    <property type="entry name" value="DnaJ"/>
    <property type="match status" value="1"/>
</dbReference>
<dbReference type="EMBL" id="QBMP01000388">
    <property type="protein sequence ID" value="PZO44083.1"/>
    <property type="molecule type" value="Genomic_DNA"/>
</dbReference>
<keyword evidence="2" id="KW-1133">Transmembrane helix</keyword>
<comment type="caution">
    <text evidence="4">The sequence shown here is derived from an EMBL/GenBank/DDBJ whole genome shotgun (WGS) entry which is preliminary data.</text>
</comment>
<keyword evidence="2" id="KW-0812">Transmembrane</keyword>
<dbReference type="Gene3D" id="1.10.287.110">
    <property type="entry name" value="DnaJ domain"/>
    <property type="match status" value="1"/>
</dbReference>
<keyword evidence="2" id="KW-0472">Membrane</keyword>
<dbReference type="Pfam" id="PF00226">
    <property type="entry name" value="DnaJ"/>
    <property type="match status" value="1"/>
</dbReference>
<dbReference type="AlphaFoldDB" id="A0A2W4WG65"/>
<dbReference type="PROSITE" id="PS50076">
    <property type="entry name" value="DNAJ_2"/>
    <property type="match status" value="1"/>
</dbReference>
<accession>A0A2W4WG65</accession>
<dbReference type="SMART" id="SM00271">
    <property type="entry name" value="DnaJ"/>
    <property type="match status" value="1"/>
</dbReference>
<feature type="region of interest" description="Disordered" evidence="1">
    <location>
        <begin position="166"/>
        <end position="191"/>
    </location>
</feature>
<feature type="compositionally biased region" description="Low complexity" evidence="1">
    <location>
        <begin position="83"/>
        <end position="101"/>
    </location>
</feature>
<reference evidence="4 5" key="2">
    <citation type="submission" date="2018-06" db="EMBL/GenBank/DDBJ databases">
        <title>Metagenomic assembly of (sub)arctic Cyanobacteria and their associated microbiome from non-axenic cultures.</title>
        <authorList>
            <person name="Baurain D."/>
        </authorList>
    </citation>
    <scope>NUCLEOTIDE SEQUENCE [LARGE SCALE GENOMIC DNA]</scope>
    <source>
        <strain evidence="4">ULC027bin1</strain>
    </source>
</reference>
<sequence>MPEPITYYELLGLKPAASVQDIRRAYRDLSKLYHPDTTKLESAVAIPKFQALNEAYATLSSPEKRFTYDLKIGYSRLSVQVGEGSAQGQSQSQSQSRQYSSNAYLDPTDRPLSAGELFALFILGITFLGCLLLVVTISLTKGEMTAVNLTDLPAIAPTVTPTVLEQPLPLPANSPSSNLQSDRAPNAPSFP</sequence>
<proteinExistence type="predicted"/>
<dbReference type="PANTHER" id="PTHR44825">
    <property type="match status" value="1"/>
</dbReference>
<evidence type="ECO:0000313" key="4">
    <source>
        <dbReference type="EMBL" id="PZO44083.1"/>
    </source>
</evidence>
<protein>
    <recommendedName>
        <fullName evidence="3">J domain-containing protein</fullName>
    </recommendedName>
</protein>
<dbReference type="PANTHER" id="PTHR44825:SF1">
    <property type="entry name" value="DNAJ HOMOLOG SUBFAMILY C MEMBER 4"/>
    <property type="match status" value="1"/>
</dbReference>
<evidence type="ECO:0000256" key="2">
    <source>
        <dbReference type="SAM" id="Phobius"/>
    </source>
</evidence>
<gene>
    <name evidence="4" type="ORF">DCF15_22180</name>
</gene>
<organism evidence="4 5">
    <name type="scientific">Phormidesmis priestleyi</name>
    <dbReference type="NCBI Taxonomy" id="268141"/>
    <lineage>
        <taxon>Bacteria</taxon>
        <taxon>Bacillati</taxon>
        <taxon>Cyanobacteriota</taxon>
        <taxon>Cyanophyceae</taxon>
        <taxon>Leptolyngbyales</taxon>
        <taxon>Leptolyngbyaceae</taxon>
        <taxon>Phormidesmis</taxon>
    </lineage>
</organism>
<dbReference type="SUPFAM" id="SSF46565">
    <property type="entry name" value="Chaperone J-domain"/>
    <property type="match status" value="1"/>
</dbReference>
<feature type="domain" description="J" evidence="3">
    <location>
        <begin position="6"/>
        <end position="72"/>
    </location>
</feature>
<feature type="region of interest" description="Disordered" evidence="1">
    <location>
        <begin position="83"/>
        <end position="104"/>
    </location>
</feature>
<reference evidence="5" key="1">
    <citation type="submission" date="2018-04" db="EMBL/GenBank/DDBJ databases">
        <authorList>
            <person name="Cornet L."/>
        </authorList>
    </citation>
    <scope>NUCLEOTIDE SEQUENCE [LARGE SCALE GENOMIC DNA]</scope>
</reference>